<reference evidence="5 7" key="1">
    <citation type="journal article" date="2015" name="Stand. Genomic Sci.">
        <title>Genomic Encyclopedia of Bacterial and Archaeal Type Strains, Phase III: the genomes of soil and plant-associated and newly described type strains.</title>
        <authorList>
            <person name="Whitman W.B."/>
            <person name="Woyke T."/>
            <person name="Klenk H.P."/>
            <person name="Zhou Y."/>
            <person name="Lilburn T.G."/>
            <person name="Beck B.J."/>
            <person name="De Vos P."/>
            <person name="Vandamme P."/>
            <person name="Eisen J.A."/>
            <person name="Garrity G."/>
            <person name="Hugenholtz P."/>
            <person name="Kyrpides N.C."/>
        </authorList>
    </citation>
    <scope>NUCLEOTIDE SEQUENCE [LARGE SCALE GENOMIC DNA]</scope>
    <source>
        <strain evidence="5 7">CGMCC 1.5380</strain>
    </source>
</reference>
<dbReference type="CDD" id="cd16894">
    <property type="entry name" value="MltD-like"/>
    <property type="match status" value="1"/>
</dbReference>
<feature type="transmembrane region" description="Helical" evidence="2">
    <location>
        <begin position="12"/>
        <end position="31"/>
    </location>
</feature>
<keyword evidence="2" id="KW-1133">Transmembrane helix</keyword>
<evidence type="ECO:0000259" key="3">
    <source>
        <dbReference type="Pfam" id="PF01464"/>
    </source>
</evidence>
<comment type="caution">
    <text evidence="5">The sequence shown here is derived from an EMBL/GenBank/DDBJ whole genome shotgun (WGS) entry which is preliminary data.</text>
</comment>
<comment type="similarity">
    <text evidence="1">Belongs to the transglycosylase Slt family.</text>
</comment>
<dbReference type="AlphaFoldDB" id="A0A562Q5B7"/>
<sequence length="305" mass="34099">MKGTKNENMKTINRIAIITTVVFASGIFIFASTNDAKQKNSKNETVSVFPVKLDFAGEETPLKIADVKERFDRELLVNVNLHASTILAIKRANRAFPVIEPIFKKNGIPDDFKYLAVIESGLVNVVSPAGARGIWQFMPETAKERGMEVTENVDQRYDLEKSTEAACSYFLSAKGKFGSWTLAAASYNGGMSGVNKQIGIQKVSNYYDLLLTEETSRYVFRILALKEIMKNPVKYGFSIAAEDLYGALPTRKIEVDSSISDLAEFAKGQGINYKILKIHNPWLRETKLINDTGKKYQIEIPLKGY</sequence>
<dbReference type="PANTHER" id="PTHR37423">
    <property type="entry name" value="SOLUBLE LYTIC MUREIN TRANSGLYCOSYLASE-RELATED"/>
    <property type="match status" value="1"/>
</dbReference>
<organism evidence="5 7">
    <name type="scientific">Flavobacterium glaciei</name>
    <dbReference type="NCBI Taxonomy" id="386300"/>
    <lineage>
        <taxon>Bacteria</taxon>
        <taxon>Pseudomonadati</taxon>
        <taxon>Bacteroidota</taxon>
        <taxon>Flavobacteriia</taxon>
        <taxon>Flavobacteriales</taxon>
        <taxon>Flavobacteriaceae</taxon>
        <taxon>Flavobacterium</taxon>
    </lineage>
</organism>
<evidence type="ECO:0000313" key="4">
    <source>
        <dbReference type="EMBL" id="RDI58168.1"/>
    </source>
</evidence>
<dbReference type="SUPFAM" id="SSF53955">
    <property type="entry name" value="Lysozyme-like"/>
    <property type="match status" value="1"/>
</dbReference>
<evidence type="ECO:0000313" key="6">
    <source>
        <dbReference type="Proteomes" id="UP000254518"/>
    </source>
</evidence>
<accession>A0A562Q5B7</accession>
<evidence type="ECO:0000256" key="1">
    <source>
        <dbReference type="ARBA" id="ARBA00007734"/>
    </source>
</evidence>
<dbReference type="Proteomes" id="UP000254518">
    <property type="component" value="Unassembled WGS sequence"/>
</dbReference>
<dbReference type="EMBL" id="VLKX01000001">
    <property type="protein sequence ID" value="TWI51955.1"/>
    <property type="molecule type" value="Genomic_DNA"/>
</dbReference>
<dbReference type="EMBL" id="QQBA01000001">
    <property type="protein sequence ID" value="RDI58168.1"/>
    <property type="molecule type" value="Genomic_DNA"/>
</dbReference>
<keyword evidence="2" id="KW-0812">Transmembrane</keyword>
<dbReference type="Pfam" id="PF01464">
    <property type="entry name" value="SLT"/>
    <property type="match status" value="1"/>
</dbReference>
<evidence type="ECO:0000256" key="2">
    <source>
        <dbReference type="SAM" id="Phobius"/>
    </source>
</evidence>
<dbReference type="Gene3D" id="1.10.530.10">
    <property type="match status" value="1"/>
</dbReference>
<proteinExistence type="inferred from homology"/>
<reference evidence="5" key="3">
    <citation type="submission" date="2019-07" db="EMBL/GenBank/DDBJ databases">
        <authorList>
            <person name="Whitman W."/>
            <person name="Huntemann M."/>
            <person name="Clum A."/>
            <person name="Pillay M."/>
            <person name="Palaniappan K."/>
            <person name="Varghese N."/>
            <person name="Mikhailova N."/>
            <person name="Stamatis D."/>
            <person name="Reddy T."/>
            <person name="Daum C."/>
            <person name="Shapiro N."/>
            <person name="Ivanova N."/>
            <person name="Kyrpides N."/>
            <person name="Woyke T."/>
        </authorList>
    </citation>
    <scope>NUCLEOTIDE SEQUENCE</scope>
    <source>
        <strain evidence="5">CGMCC 1.5380</strain>
    </source>
</reference>
<evidence type="ECO:0000313" key="7">
    <source>
        <dbReference type="Proteomes" id="UP000321392"/>
    </source>
</evidence>
<keyword evidence="6" id="KW-1185">Reference proteome</keyword>
<feature type="domain" description="Transglycosylase SLT" evidence="3">
    <location>
        <begin position="106"/>
        <end position="205"/>
    </location>
</feature>
<name>A0A562Q5B7_9FLAO</name>
<reference evidence="4 6" key="2">
    <citation type="submission" date="2018-07" db="EMBL/GenBank/DDBJ databases">
        <title>Genomic Encyclopedia of Type Strains, Phase IV (KMG-IV): sequencing the most valuable type-strain genomes for metagenomic binning, comparative biology and taxonomic classification.</title>
        <authorList>
            <person name="Goeker M."/>
        </authorList>
    </citation>
    <scope>NUCLEOTIDE SEQUENCE [LARGE SCALE GENOMIC DNA]</scope>
    <source>
        <strain evidence="4 6">DSM 19728</strain>
    </source>
</reference>
<dbReference type="Proteomes" id="UP000321392">
    <property type="component" value="Unassembled WGS sequence"/>
</dbReference>
<dbReference type="InterPro" id="IPR023346">
    <property type="entry name" value="Lysozyme-like_dom_sf"/>
</dbReference>
<gene>
    <name evidence="4" type="ORF">DFR66_10190</name>
    <name evidence="5" type="ORF">IQ02_00088</name>
</gene>
<protein>
    <submittedName>
        <fullName evidence="5">Soluble lytic murein transglycosylase-like protein</fullName>
    </submittedName>
</protein>
<dbReference type="InterPro" id="IPR008258">
    <property type="entry name" value="Transglycosylase_SLT_dom_1"/>
</dbReference>
<keyword evidence="2" id="KW-0472">Membrane</keyword>
<evidence type="ECO:0000313" key="5">
    <source>
        <dbReference type="EMBL" id="TWI51955.1"/>
    </source>
</evidence>
<dbReference type="PANTHER" id="PTHR37423:SF2">
    <property type="entry name" value="MEMBRANE-BOUND LYTIC MUREIN TRANSGLYCOSYLASE C"/>
    <property type="match status" value="1"/>
</dbReference>